<comment type="caution">
    <text evidence="2">The sequence shown here is derived from an EMBL/GenBank/DDBJ whole genome shotgun (WGS) entry which is preliminary data.</text>
</comment>
<reference evidence="2 3" key="1">
    <citation type="submission" date="2021-06" db="EMBL/GenBank/DDBJ databases">
        <title>Caerostris darwini draft genome.</title>
        <authorList>
            <person name="Kono N."/>
            <person name="Arakawa K."/>
        </authorList>
    </citation>
    <scope>NUCLEOTIDE SEQUENCE [LARGE SCALE GENOMIC DNA]</scope>
</reference>
<keyword evidence="1" id="KW-1133">Transmembrane helix</keyword>
<keyword evidence="3" id="KW-1185">Reference proteome</keyword>
<evidence type="ECO:0000313" key="2">
    <source>
        <dbReference type="EMBL" id="GIX92543.1"/>
    </source>
</evidence>
<keyword evidence="1" id="KW-0812">Transmembrane</keyword>
<feature type="transmembrane region" description="Helical" evidence="1">
    <location>
        <begin position="76"/>
        <end position="96"/>
    </location>
</feature>
<keyword evidence="1" id="KW-0472">Membrane</keyword>
<proteinExistence type="predicted"/>
<organism evidence="2 3">
    <name type="scientific">Caerostris darwini</name>
    <dbReference type="NCBI Taxonomy" id="1538125"/>
    <lineage>
        <taxon>Eukaryota</taxon>
        <taxon>Metazoa</taxon>
        <taxon>Ecdysozoa</taxon>
        <taxon>Arthropoda</taxon>
        <taxon>Chelicerata</taxon>
        <taxon>Arachnida</taxon>
        <taxon>Araneae</taxon>
        <taxon>Araneomorphae</taxon>
        <taxon>Entelegynae</taxon>
        <taxon>Araneoidea</taxon>
        <taxon>Araneidae</taxon>
        <taxon>Caerostris</taxon>
    </lineage>
</organism>
<protein>
    <submittedName>
        <fullName evidence="2">Uncharacterized protein</fullName>
    </submittedName>
</protein>
<evidence type="ECO:0000313" key="3">
    <source>
        <dbReference type="Proteomes" id="UP001054837"/>
    </source>
</evidence>
<name>A0AAV4P7S6_9ARAC</name>
<sequence length="99" mass="10462">MLCLARVNTGMSYKQTIMRSVFSSQSPPLLRGACASPRSPVGPPGCPGNPLCPATAPYSSTTCGTGRMEVIMPLTILNAFCALQLCLTPLLSNLLARYN</sequence>
<dbReference type="EMBL" id="BPLQ01002404">
    <property type="protein sequence ID" value="GIX92543.1"/>
    <property type="molecule type" value="Genomic_DNA"/>
</dbReference>
<accession>A0AAV4P7S6</accession>
<dbReference type="Proteomes" id="UP001054837">
    <property type="component" value="Unassembled WGS sequence"/>
</dbReference>
<gene>
    <name evidence="2" type="ORF">CDAR_305651</name>
</gene>
<evidence type="ECO:0000256" key="1">
    <source>
        <dbReference type="SAM" id="Phobius"/>
    </source>
</evidence>
<dbReference type="AlphaFoldDB" id="A0AAV4P7S6"/>